<dbReference type="RefSeq" id="WP_125984247.1">
    <property type="nucleotide sequence ID" value="NZ_NGJS01000011.1"/>
</dbReference>
<proteinExistence type="predicted"/>
<keyword evidence="3" id="KW-1185">Reference proteome</keyword>
<dbReference type="EMBL" id="NGJS01000011">
    <property type="protein sequence ID" value="RST98268.1"/>
    <property type="molecule type" value="Genomic_DNA"/>
</dbReference>
<dbReference type="OrthoDB" id="9765386at2"/>
<evidence type="ECO:0000313" key="3">
    <source>
        <dbReference type="Proteomes" id="UP000287857"/>
    </source>
</evidence>
<protein>
    <submittedName>
        <fullName evidence="2">Phage head morphogenesis protein</fullName>
    </submittedName>
</protein>
<dbReference type="AlphaFoldDB" id="A0A429ZX08"/>
<dbReference type="Proteomes" id="UP000287857">
    <property type="component" value="Unassembled WGS sequence"/>
</dbReference>
<organism evidence="2 3">
    <name type="scientific">Vagococcus vulneris</name>
    <dbReference type="NCBI Taxonomy" id="1977869"/>
    <lineage>
        <taxon>Bacteria</taxon>
        <taxon>Bacillati</taxon>
        <taxon>Bacillota</taxon>
        <taxon>Bacilli</taxon>
        <taxon>Lactobacillales</taxon>
        <taxon>Enterococcaceae</taxon>
        <taxon>Vagococcus</taxon>
    </lineage>
</organism>
<feature type="domain" description="Phage head morphogenesis" evidence="1">
    <location>
        <begin position="195"/>
        <end position="295"/>
    </location>
</feature>
<gene>
    <name evidence="2" type="ORF">CBF37_08115</name>
</gene>
<name>A0A429ZX08_9ENTE</name>
<accession>A0A429ZX08</accession>
<sequence length="301" mass="35553">MSKKNVQTSSYWIKRQQETMAGLDKRDKKFSDALAREYDKLLIDIEKHISYYYQKYAKEDVLAYRDMMQYLNEKERNAIFKNFDTFVENNPKYKRLLPIRNSIYKLNRLEGLQMSTRIRIAELGIVEENQMADYLASSYDYGYKATMKHLENSDAFFNVDKKLLNQTLNAKWFDDKNFSDRIWENKDRLRLWFNTTFRDGLATGKTYDEMLKDLAKKTDTGAFYAKRLVWTESSYMLNSANAHAFMESGVKKYRFIAIIDGRTSVTCRGLNDEVFEFKNYQPGLNAPPMHSFCRSGIVPEE</sequence>
<dbReference type="InterPro" id="IPR006528">
    <property type="entry name" value="Phage_head_morphogenesis_dom"/>
</dbReference>
<dbReference type="Pfam" id="PF04233">
    <property type="entry name" value="Phage_Mu_F"/>
    <property type="match status" value="1"/>
</dbReference>
<reference evidence="2 3" key="1">
    <citation type="submission" date="2017-05" db="EMBL/GenBank/DDBJ databases">
        <title>Vagococcus spp. assemblies.</title>
        <authorList>
            <person name="Gulvik C.A."/>
        </authorList>
    </citation>
    <scope>NUCLEOTIDE SEQUENCE [LARGE SCALE GENOMIC DNA]</scope>
    <source>
        <strain evidence="2 3">SS1995</strain>
    </source>
</reference>
<evidence type="ECO:0000259" key="1">
    <source>
        <dbReference type="Pfam" id="PF04233"/>
    </source>
</evidence>
<dbReference type="NCBIfam" id="TIGR01641">
    <property type="entry name" value="phageSPP1_gp7"/>
    <property type="match status" value="1"/>
</dbReference>
<comment type="caution">
    <text evidence="2">The sequence shown here is derived from an EMBL/GenBank/DDBJ whole genome shotgun (WGS) entry which is preliminary data.</text>
</comment>
<evidence type="ECO:0000313" key="2">
    <source>
        <dbReference type="EMBL" id="RST98268.1"/>
    </source>
</evidence>